<dbReference type="NCBIfam" id="TIGR02694">
    <property type="entry name" value="arsenite_ox_S"/>
    <property type="match status" value="1"/>
</dbReference>
<dbReference type="AlphaFoldDB" id="A0A090K7L5"/>
<protein>
    <submittedName>
        <fullName evidence="8">Arsenite oxidase, small subunit</fullName>
    </submittedName>
</protein>
<reference evidence="8 11" key="1">
    <citation type="submission" date="2016-11" db="EMBL/GenBank/DDBJ databases">
        <authorList>
            <person name="Jaros S."/>
            <person name="Januszkiewicz K."/>
            <person name="Wedrychowicz H."/>
        </authorList>
    </citation>
    <scope>NUCLEOTIDE SEQUENCE [LARGE SCALE GENOMIC DNA]</scope>
    <source>
        <strain evidence="8">NVI 5450</strain>
    </source>
</reference>
<dbReference type="GeneID" id="61295124"/>
<dbReference type="SUPFAM" id="SSF50022">
    <property type="entry name" value="ISP domain"/>
    <property type="match status" value="1"/>
</dbReference>
<dbReference type="EMBL" id="FPLD01000043">
    <property type="protein sequence ID" value="SGY92613.1"/>
    <property type="molecule type" value="Genomic_DNA"/>
</dbReference>
<evidence type="ECO:0000256" key="3">
    <source>
        <dbReference type="ARBA" id="ARBA00022729"/>
    </source>
</evidence>
<dbReference type="Proteomes" id="UP000183794">
    <property type="component" value="Unassembled WGS sequence"/>
</dbReference>
<dbReference type="InterPro" id="IPR019546">
    <property type="entry name" value="TAT_signal_bac_arc"/>
</dbReference>
<dbReference type="PROSITE" id="PS51318">
    <property type="entry name" value="TAT"/>
    <property type="match status" value="1"/>
</dbReference>
<dbReference type="RefSeq" id="WP_045110102.1">
    <property type="nucleotide sequence ID" value="NZ_CAWQZC010000087.1"/>
</dbReference>
<evidence type="ECO:0000256" key="4">
    <source>
        <dbReference type="ARBA" id="ARBA00023004"/>
    </source>
</evidence>
<keyword evidence="1" id="KW-0001">2Fe-2S</keyword>
<keyword evidence="4" id="KW-0408">Iron</keyword>
<gene>
    <name evidence="9" type="ORF">MT2528_4181</name>
    <name evidence="8" type="ORF">NVI5450_1384</name>
</gene>
<evidence type="ECO:0000256" key="6">
    <source>
        <dbReference type="SAM" id="MobiDB-lite"/>
    </source>
</evidence>
<evidence type="ECO:0000256" key="5">
    <source>
        <dbReference type="ARBA" id="ARBA00023014"/>
    </source>
</evidence>
<dbReference type="GO" id="GO:0051537">
    <property type="term" value="F:2 iron, 2 sulfur cluster binding"/>
    <property type="evidence" value="ECO:0007669"/>
    <property type="project" value="UniProtKB-KW"/>
</dbReference>
<evidence type="ECO:0000259" key="7">
    <source>
        <dbReference type="PROSITE" id="PS51296"/>
    </source>
</evidence>
<evidence type="ECO:0000256" key="2">
    <source>
        <dbReference type="ARBA" id="ARBA00022723"/>
    </source>
</evidence>
<evidence type="ECO:0000313" key="10">
    <source>
        <dbReference type="Proteomes" id="UP000182660"/>
    </source>
</evidence>
<evidence type="ECO:0000256" key="1">
    <source>
        <dbReference type="ARBA" id="ARBA00022714"/>
    </source>
</evidence>
<feature type="compositionally biased region" description="Basic and acidic residues" evidence="6">
    <location>
        <begin position="11"/>
        <end position="24"/>
    </location>
</feature>
<dbReference type="InterPro" id="IPR017941">
    <property type="entry name" value="Rieske_2Fe-2S"/>
</dbReference>
<dbReference type="InterPro" id="IPR036922">
    <property type="entry name" value="Rieske_2Fe-2S_sf"/>
</dbReference>
<evidence type="ECO:0000313" key="9">
    <source>
        <dbReference type="EMBL" id="SGZ01185.1"/>
    </source>
</evidence>
<dbReference type="OrthoDB" id="311718at2"/>
<dbReference type="InterPro" id="IPR006311">
    <property type="entry name" value="TAT_signal"/>
</dbReference>
<proteinExistence type="predicted"/>
<dbReference type="Gene3D" id="2.102.10.10">
    <property type="entry name" value="Rieske [2Fe-2S] iron-sulphur domain"/>
    <property type="match status" value="1"/>
</dbReference>
<evidence type="ECO:0000313" key="8">
    <source>
        <dbReference type="EMBL" id="SGY92613.1"/>
    </source>
</evidence>
<dbReference type="STRING" id="80854.MVIS_1833"/>
<feature type="region of interest" description="Disordered" evidence="6">
    <location>
        <begin position="1"/>
        <end position="24"/>
    </location>
</feature>
<sequence length="206" mass="22652">MIFDRKKRNAERKEKMKTESTEEHQKCMVSRRDFLMYTGALASAASVVSLSLFPGTVQAQSVQARIVGYPRQLIAKVSELKLNEPVNFNYPDNGPNSRAIITKMGVKAGGGLGHKQDIVAFSLMCTHQGGPLDGQYKVVGEHRVLGQCPFHLSTFDLRRHGIIVSGQAYESLPQVLLEQDGDEIYAVGIMGLLFGRTDNIIAMQGA</sequence>
<organism evidence="8 11">
    <name type="scientific">Moritella viscosa</name>
    <dbReference type="NCBI Taxonomy" id="80854"/>
    <lineage>
        <taxon>Bacteria</taxon>
        <taxon>Pseudomonadati</taxon>
        <taxon>Pseudomonadota</taxon>
        <taxon>Gammaproteobacteria</taxon>
        <taxon>Alteromonadales</taxon>
        <taxon>Moritellaceae</taxon>
        <taxon>Moritella</taxon>
    </lineage>
</organism>
<dbReference type="PROSITE" id="PS51296">
    <property type="entry name" value="RIESKE"/>
    <property type="match status" value="1"/>
</dbReference>
<dbReference type="EMBL" id="FPLJ01000106">
    <property type="protein sequence ID" value="SGZ01185.1"/>
    <property type="molecule type" value="Genomic_DNA"/>
</dbReference>
<dbReference type="NCBIfam" id="TIGR01409">
    <property type="entry name" value="TAT_signal_seq"/>
    <property type="match status" value="1"/>
</dbReference>
<keyword evidence="5" id="KW-0411">Iron-sulfur</keyword>
<feature type="domain" description="Rieske" evidence="7">
    <location>
        <begin position="113"/>
        <end position="186"/>
    </location>
</feature>
<accession>A0A090K7L5</accession>
<feature type="compositionally biased region" description="Basic residues" evidence="6">
    <location>
        <begin position="1"/>
        <end position="10"/>
    </location>
</feature>
<dbReference type="InterPro" id="IPR014067">
    <property type="entry name" value="AioB/IdrB_ssu"/>
</dbReference>
<dbReference type="PATRIC" id="fig|80854.5.peg.1956"/>
<evidence type="ECO:0000313" key="11">
    <source>
        <dbReference type="Proteomes" id="UP000183794"/>
    </source>
</evidence>
<keyword evidence="2" id="KW-0479">Metal-binding</keyword>
<dbReference type="HOGENOM" id="CLU_055690_1_3_6"/>
<name>A0A090K7L5_9GAMM</name>
<dbReference type="KEGG" id="mvs:MVIS_1833"/>
<reference evidence="9 10" key="2">
    <citation type="submission" date="2016-11" db="EMBL/GenBank/DDBJ databases">
        <authorList>
            <person name="Klemetsen T."/>
        </authorList>
    </citation>
    <scope>NUCLEOTIDE SEQUENCE [LARGE SCALE GENOMIC DNA]</scope>
    <source>
        <strain evidence="9">MT 2528</strain>
    </source>
</reference>
<keyword evidence="10" id="KW-1185">Reference proteome</keyword>
<keyword evidence="3" id="KW-0732">Signal</keyword>
<dbReference type="Pfam" id="PF00355">
    <property type="entry name" value="Rieske"/>
    <property type="match status" value="1"/>
</dbReference>
<dbReference type="Proteomes" id="UP000182660">
    <property type="component" value="Unassembled WGS sequence"/>
</dbReference>
<dbReference type="GO" id="GO:0046872">
    <property type="term" value="F:metal ion binding"/>
    <property type="evidence" value="ECO:0007669"/>
    <property type="project" value="UniProtKB-KW"/>
</dbReference>